<evidence type="ECO:0000313" key="3">
    <source>
        <dbReference type="Proteomes" id="UP000765509"/>
    </source>
</evidence>
<gene>
    <name evidence="2" type="ORF">O181_036119</name>
</gene>
<name>A0A9Q3HB82_9BASI</name>
<dbReference type="EMBL" id="AVOT02013606">
    <property type="protein sequence ID" value="MBW0496404.1"/>
    <property type="molecule type" value="Genomic_DNA"/>
</dbReference>
<dbReference type="Proteomes" id="UP000765509">
    <property type="component" value="Unassembled WGS sequence"/>
</dbReference>
<reference evidence="2" key="1">
    <citation type="submission" date="2021-03" db="EMBL/GenBank/DDBJ databases">
        <title>Draft genome sequence of rust myrtle Austropuccinia psidii MF-1, a brazilian biotype.</title>
        <authorList>
            <person name="Quecine M.C."/>
            <person name="Pachon D.M.R."/>
            <person name="Bonatelli M.L."/>
            <person name="Correr F.H."/>
            <person name="Franceschini L.M."/>
            <person name="Leite T.F."/>
            <person name="Margarido G.R.A."/>
            <person name="Almeida C.A."/>
            <person name="Ferrarezi J.A."/>
            <person name="Labate C.A."/>
        </authorList>
    </citation>
    <scope>NUCLEOTIDE SEQUENCE</scope>
    <source>
        <strain evidence="2">MF-1</strain>
    </source>
</reference>
<organism evidence="2 3">
    <name type="scientific">Austropuccinia psidii MF-1</name>
    <dbReference type="NCBI Taxonomy" id="1389203"/>
    <lineage>
        <taxon>Eukaryota</taxon>
        <taxon>Fungi</taxon>
        <taxon>Dikarya</taxon>
        <taxon>Basidiomycota</taxon>
        <taxon>Pucciniomycotina</taxon>
        <taxon>Pucciniomycetes</taxon>
        <taxon>Pucciniales</taxon>
        <taxon>Sphaerophragmiaceae</taxon>
        <taxon>Austropuccinia</taxon>
    </lineage>
</organism>
<keyword evidence="3" id="KW-1185">Reference proteome</keyword>
<feature type="region of interest" description="Disordered" evidence="1">
    <location>
        <begin position="69"/>
        <end position="108"/>
    </location>
</feature>
<comment type="caution">
    <text evidence="2">The sequence shown here is derived from an EMBL/GenBank/DDBJ whole genome shotgun (WGS) entry which is preliminary data.</text>
</comment>
<feature type="region of interest" description="Disordered" evidence="1">
    <location>
        <begin position="33"/>
        <end position="56"/>
    </location>
</feature>
<evidence type="ECO:0000313" key="2">
    <source>
        <dbReference type="EMBL" id="MBW0496404.1"/>
    </source>
</evidence>
<evidence type="ECO:0000256" key="1">
    <source>
        <dbReference type="SAM" id="MobiDB-lite"/>
    </source>
</evidence>
<sequence>MNVSGLNIDVGNVMAQTSTTWTIPNIYVTPIPPNSTNTTMHVSEGPGRTLEMSSTANPKSNFTRDFFLSHGKNPVESQEPFGLSKQPLLNIPTGSQAHLGNEKDYCKM</sequence>
<protein>
    <submittedName>
        <fullName evidence="2">Uncharacterized protein</fullName>
    </submittedName>
</protein>
<dbReference type="AlphaFoldDB" id="A0A9Q3HB82"/>
<accession>A0A9Q3HB82</accession>
<proteinExistence type="predicted"/>